<dbReference type="EMBL" id="BASH01000004">
    <property type="protein sequence ID" value="GAD16942.1"/>
    <property type="molecule type" value="Genomic_DNA"/>
</dbReference>
<comment type="caution">
    <text evidence="1">The sequence shown here is derived from an EMBL/GenBank/DDBJ whole genome shotgun (WGS) entry which is preliminary data.</text>
</comment>
<keyword evidence="2" id="KW-1185">Reference proteome</keyword>
<sequence>MVAEYQRHQQVAGFVNHDAKKAKPNLPTGAELIGDLLLGTPVDC</sequence>
<reference evidence="2" key="1">
    <citation type="journal article" date="2013" name="Genome Announc.">
        <title>Draft Genome Sequence of D-Branched-Chain Amino Acid Producer Lactobacillus otakiensis JCM 15040T, Isolated from a Traditional Japanese Pickle.</title>
        <authorList>
            <person name="Doi K."/>
            <person name="Mori K."/>
            <person name="Mutaguchi Y."/>
            <person name="Tashiro K."/>
            <person name="Fujino Y."/>
            <person name="Ohmori T."/>
            <person name="Kuhara S."/>
            <person name="Ohshima T."/>
        </authorList>
    </citation>
    <scope>NUCLEOTIDE SEQUENCE [LARGE SCALE GENOMIC DNA]</scope>
    <source>
        <strain evidence="2">JCM 15040</strain>
    </source>
</reference>
<name>S4NI88_9LACO</name>
<gene>
    <name evidence="1" type="ORF">LOT_1480</name>
</gene>
<accession>S4NI88</accession>
<proteinExistence type="predicted"/>
<dbReference type="Proteomes" id="UP000016361">
    <property type="component" value="Unassembled WGS sequence"/>
</dbReference>
<organism evidence="1 2">
    <name type="scientific">Lentilactobacillus otakiensis DSM 19908 = JCM 15040</name>
    <dbReference type="NCBI Taxonomy" id="1423780"/>
    <lineage>
        <taxon>Bacteria</taxon>
        <taxon>Bacillati</taxon>
        <taxon>Bacillota</taxon>
        <taxon>Bacilli</taxon>
        <taxon>Lactobacillales</taxon>
        <taxon>Lactobacillaceae</taxon>
        <taxon>Lentilactobacillus</taxon>
    </lineage>
</organism>
<evidence type="ECO:0000313" key="1">
    <source>
        <dbReference type="EMBL" id="GAD16942.1"/>
    </source>
</evidence>
<evidence type="ECO:0000313" key="2">
    <source>
        <dbReference type="Proteomes" id="UP000016361"/>
    </source>
</evidence>
<protein>
    <submittedName>
        <fullName evidence="1">Uncharacterized protein</fullName>
    </submittedName>
</protein>
<dbReference type="AlphaFoldDB" id="S4NI88"/>